<accession>A0A914EFB6</accession>
<dbReference type="PANTHER" id="PTHR10845">
    <property type="entry name" value="REGULATOR OF G PROTEIN SIGNALING"/>
    <property type="match status" value="1"/>
</dbReference>
<dbReference type="PRINTS" id="PR01301">
    <property type="entry name" value="RGSPROTEIN"/>
</dbReference>
<dbReference type="SMART" id="SM00315">
    <property type="entry name" value="RGS"/>
    <property type="match status" value="1"/>
</dbReference>
<evidence type="ECO:0000313" key="4">
    <source>
        <dbReference type="WBParaSite" id="ACRNAN_scaffold745.g13478.t1"/>
    </source>
</evidence>
<dbReference type="AlphaFoldDB" id="A0A914EFB6"/>
<name>A0A914EFB6_9BILA</name>
<reference evidence="4" key="1">
    <citation type="submission" date="2022-11" db="UniProtKB">
        <authorList>
            <consortium name="WormBaseParasite"/>
        </authorList>
    </citation>
    <scope>IDENTIFICATION</scope>
</reference>
<feature type="region of interest" description="Disordered" evidence="1">
    <location>
        <begin position="68"/>
        <end position="105"/>
    </location>
</feature>
<dbReference type="WBParaSite" id="ACRNAN_scaffold745.g13478.t1">
    <property type="protein sequence ID" value="ACRNAN_scaffold745.g13478.t1"/>
    <property type="gene ID" value="ACRNAN_scaffold745.g13478"/>
</dbReference>
<evidence type="ECO:0000256" key="1">
    <source>
        <dbReference type="SAM" id="MobiDB-lite"/>
    </source>
</evidence>
<dbReference type="PANTHER" id="PTHR10845:SF259">
    <property type="entry name" value="RGS DOMAIN-CONTAINING PROTEIN-RELATED"/>
    <property type="match status" value="1"/>
</dbReference>
<protein>
    <submittedName>
        <fullName evidence="4">RGS domain-containing protein</fullName>
    </submittedName>
</protein>
<dbReference type="InterPro" id="IPR016137">
    <property type="entry name" value="RGS"/>
</dbReference>
<sequence>MAPWQIPSTSETNDRAVNILDYTSSSSSSGPGREYKRHYRFTLPSITTSDTTGSEISNECRNGANVDYNYLYADPPPKIPEDSVAPEENKPKGRSNKENGTHHEEKFVRPVRRVQSFATERDTLTKRKQERKKSNFGPISRTFHFLKHKIDSAMSTSTLYPSHEEVRQWSDSFEALINHKYGCLLFKAFLKTELSEENLRFWFEVEEFKKLKNGKKSTLARAHQIYDEYIREQAPNEVNLDSATKAATKAALESGAKPDTFNLAQARIEQLMSKDSYPRFVKSPLYLNLLNGEEEQHRLSQASIASAGSMVYNCESKRGSAASDTGTMIVHLESPKHVVLVE</sequence>
<dbReference type="InterPro" id="IPR036305">
    <property type="entry name" value="RGS_sf"/>
</dbReference>
<organism evidence="3 4">
    <name type="scientific">Acrobeloides nanus</name>
    <dbReference type="NCBI Taxonomy" id="290746"/>
    <lineage>
        <taxon>Eukaryota</taxon>
        <taxon>Metazoa</taxon>
        <taxon>Ecdysozoa</taxon>
        <taxon>Nematoda</taxon>
        <taxon>Chromadorea</taxon>
        <taxon>Rhabditida</taxon>
        <taxon>Tylenchina</taxon>
        <taxon>Cephalobomorpha</taxon>
        <taxon>Cephaloboidea</taxon>
        <taxon>Cephalobidae</taxon>
        <taxon>Acrobeloides</taxon>
    </lineage>
</organism>
<evidence type="ECO:0000259" key="2">
    <source>
        <dbReference type="PROSITE" id="PS50132"/>
    </source>
</evidence>
<keyword evidence="3" id="KW-1185">Reference proteome</keyword>
<evidence type="ECO:0000313" key="3">
    <source>
        <dbReference type="Proteomes" id="UP000887540"/>
    </source>
</evidence>
<dbReference type="FunFam" id="1.10.167.10:FF:000001">
    <property type="entry name" value="Putative regulator of g-protein signaling 12"/>
    <property type="match status" value="1"/>
</dbReference>
<dbReference type="InterPro" id="IPR044926">
    <property type="entry name" value="RGS_subdomain_2"/>
</dbReference>
<dbReference type="Pfam" id="PF00615">
    <property type="entry name" value="RGS"/>
    <property type="match status" value="1"/>
</dbReference>
<proteinExistence type="predicted"/>
<dbReference type="SUPFAM" id="SSF48097">
    <property type="entry name" value="Regulator of G-protein signaling, RGS"/>
    <property type="match status" value="1"/>
</dbReference>
<dbReference type="PROSITE" id="PS50132">
    <property type="entry name" value="RGS"/>
    <property type="match status" value="1"/>
</dbReference>
<feature type="domain" description="RGS" evidence="2">
    <location>
        <begin position="172"/>
        <end position="290"/>
    </location>
</feature>
<feature type="compositionally biased region" description="Basic and acidic residues" evidence="1">
    <location>
        <begin position="87"/>
        <end position="105"/>
    </location>
</feature>
<dbReference type="Proteomes" id="UP000887540">
    <property type="component" value="Unplaced"/>
</dbReference>
<dbReference type="Gene3D" id="1.10.167.10">
    <property type="entry name" value="Regulator of G-protein Signalling 4, domain 2"/>
    <property type="match status" value="1"/>
</dbReference>